<feature type="domain" description="Response regulatory" evidence="8">
    <location>
        <begin position="19"/>
        <end position="139"/>
    </location>
</feature>
<evidence type="ECO:0000256" key="2">
    <source>
        <dbReference type="ARBA" id="ARBA00012438"/>
    </source>
</evidence>
<dbReference type="InterPro" id="IPR003661">
    <property type="entry name" value="HisK_dim/P_dom"/>
</dbReference>
<dbReference type="InterPro" id="IPR036890">
    <property type="entry name" value="HATPase_C_sf"/>
</dbReference>
<dbReference type="SUPFAM" id="SSF47384">
    <property type="entry name" value="Homodimeric domain of signal transducing histidine kinase"/>
    <property type="match status" value="1"/>
</dbReference>
<name>A0A3G8M665_9HYPH</name>
<evidence type="ECO:0000256" key="1">
    <source>
        <dbReference type="ARBA" id="ARBA00000085"/>
    </source>
</evidence>
<dbReference type="PROSITE" id="PS50109">
    <property type="entry name" value="HIS_KIN"/>
    <property type="match status" value="1"/>
</dbReference>
<evidence type="ECO:0000256" key="3">
    <source>
        <dbReference type="ARBA" id="ARBA00022553"/>
    </source>
</evidence>
<feature type="modified residue" description="4-aspartylphosphate" evidence="6">
    <location>
        <position position="457"/>
    </location>
</feature>
<evidence type="ECO:0000313" key="9">
    <source>
        <dbReference type="EMBL" id="AZG76875.1"/>
    </source>
</evidence>
<keyword evidence="5" id="KW-0418">Kinase</keyword>
<keyword evidence="3 6" id="KW-0597">Phosphoprotein</keyword>
<dbReference type="PANTHER" id="PTHR43547">
    <property type="entry name" value="TWO-COMPONENT HISTIDINE KINASE"/>
    <property type="match status" value="1"/>
</dbReference>
<dbReference type="InterPro" id="IPR036097">
    <property type="entry name" value="HisK_dim/P_sf"/>
</dbReference>
<dbReference type="EC" id="2.7.13.3" evidence="2"/>
<dbReference type="InterPro" id="IPR004358">
    <property type="entry name" value="Sig_transdc_His_kin-like_C"/>
</dbReference>
<feature type="domain" description="Histidine kinase" evidence="7">
    <location>
        <begin position="168"/>
        <end position="386"/>
    </location>
</feature>
<dbReference type="SMART" id="SM00388">
    <property type="entry name" value="HisKA"/>
    <property type="match status" value="1"/>
</dbReference>
<dbReference type="InterPro" id="IPR011006">
    <property type="entry name" value="CheY-like_superfamily"/>
</dbReference>
<dbReference type="Pfam" id="PF02518">
    <property type="entry name" value="HATPase_c"/>
    <property type="match status" value="1"/>
</dbReference>
<proteinExistence type="predicted"/>
<dbReference type="Pfam" id="PF00512">
    <property type="entry name" value="HisKA"/>
    <property type="match status" value="1"/>
</dbReference>
<dbReference type="InterPro" id="IPR003594">
    <property type="entry name" value="HATPase_dom"/>
</dbReference>
<keyword evidence="4" id="KW-0808">Transferase</keyword>
<dbReference type="RefSeq" id="WP_124738618.1">
    <property type="nucleotide sequence ID" value="NZ_CP034086.1"/>
</dbReference>
<dbReference type="InterPro" id="IPR001789">
    <property type="entry name" value="Sig_transdc_resp-reg_receiver"/>
</dbReference>
<dbReference type="Gene3D" id="1.10.287.130">
    <property type="match status" value="1"/>
</dbReference>
<evidence type="ECO:0000259" key="7">
    <source>
        <dbReference type="PROSITE" id="PS50109"/>
    </source>
</evidence>
<dbReference type="CDD" id="cd00082">
    <property type="entry name" value="HisKA"/>
    <property type="match status" value="1"/>
</dbReference>
<dbReference type="InterPro" id="IPR005467">
    <property type="entry name" value="His_kinase_dom"/>
</dbReference>
<dbReference type="SUPFAM" id="SSF52172">
    <property type="entry name" value="CheY-like"/>
    <property type="match status" value="2"/>
</dbReference>
<dbReference type="SMART" id="SM00387">
    <property type="entry name" value="HATPase_c"/>
    <property type="match status" value="1"/>
</dbReference>
<dbReference type="Proteomes" id="UP000273982">
    <property type="component" value="Chromosome"/>
</dbReference>
<evidence type="ECO:0000313" key="10">
    <source>
        <dbReference type="Proteomes" id="UP000273982"/>
    </source>
</evidence>
<evidence type="ECO:0000256" key="4">
    <source>
        <dbReference type="ARBA" id="ARBA00022679"/>
    </source>
</evidence>
<accession>A0A3G8M665</accession>
<protein>
    <recommendedName>
        <fullName evidence="2">histidine kinase</fullName>
        <ecNumber evidence="2">2.7.13.3</ecNumber>
    </recommendedName>
</protein>
<dbReference type="PANTHER" id="PTHR43547:SF2">
    <property type="entry name" value="HYBRID SIGNAL TRANSDUCTION HISTIDINE KINASE C"/>
    <property type="match status" value="1"/>
</dbReference>
<dbReference type="GO" id="GO:0000155">
    <property type="term" value="F:phosphorelay sensor kinase activity"/>
    <property type="evidence" value="ECO:0007669"/>
    <property type="project" value="InterPro"/>
</dbReference>
<dbReference type="SUPFAM" id="SSF55874">
    <property type="entry name" value="ATPase domain of HSP90 chaperone/DNA topoisomerase II/histidine kinase"/>
    <property type="match status" value="1"/>
</dbReference>
<dbReference type="Gene3D" id="3.30.565.10">
    <property type="entry name" value="Histidine kinase-like ATPase, C-terminal domain"/>
    <property type="match status" value="1"/>
</dbReference>
<reference evidence="9 10" key="1">
    <citation type="submission" date="2018-11" db="EMBL/GenBank/DDBJ databases">
        <title>Genome squencing of methanotrophic bacteria isolated from alkaline groundwater in Korea.</title>
        <authorList>
            <person name="Nguyen L.N."/>
        </authorList>
    </citation>
    <scope>NUCLEOTIDE SEQUENCE [LARGE SCALE GENOMIC DNA]</scope>
    <source>
        <strain evidence="9 10">GW6</strain>
    </source>
</reference>
<dbReference type="Gene3D" id="3.40.50.2300">
    <property type="match status" value="1"/>
</dbReference>
<gene>
    <name evidence="9" type="ORF">EHO51_09100</name>
</gene>
<evidence type="ECO:0000256" key="5">
    <source>
        <dbReference type="ARBA" id="ARBA00022777"/>
    </source>
</evidence>
<dbReference type="Pfam" id="PF00072">
    <property type="entry name" value="Response_reg"/>
    <property type="match status" value="1"/>
</dbReference>
<sequence length="526" mass="57109">MMAADGAAQVVPRVEDSLRVLIMTPTGRDAALAEDALNRSGLSTFICGDEEELRREIAKGAGCVLIAEEALPHDGAVAWDDLIGPEPAWSKLPIVLLLARGHSQKELKSLRTIEKRPNIGFVERPARKRSLISALKNAIESRHLQYAIRDALDALQTANRRKDEFLAVLAHELRNPLAVICAAVHIKRRRSADGGGDDDMLAAIERQTVQLTRIIDELLDVSRITRGKIELQSERLDLVSLVREVFEHGADKLRGGKHRKQLSIQSTELFIDGDPVRLGQVFSNLLNNAAKYTPDAGAIDVTVTRDGDCAVVSVKDTGVGIPPEMLTRVFDIFTQVDHSLGRAQGGIGVGLSLASSLVRLHGGTIDAHSAGADTGSEFIVRLPLSEAPVAPNIEPAKDKRERRASRTKVLVVDDDLLVGKLTGELIATFGMEVQVVAGGAEALEVMPKFKPRIVFVDIGMPGIDGYETVRRVRQLPGGDSLFVAALSGWGQAEDFKRSAEAGFDRHFVKPIKISELENLFASELLT</sequence>
<evidence type="ECO:0000256" key="6">
    <source>
        <dbReference type="PROSITE-ProRule" id="PRU00169"/>
    </source>
</evidence>
<dbReference type="EMBL" id="CP034086">
    <property type="protein sequence ID" value="AZG76875.1"/>
    <property type="molecule type" value="Genomic_DNA"/>
</dbReference>
<feature type="domain" description="Response regulatory" evidence="8">
    <location>
        <begin position="408"/>
        <end position="524"/>
    </location>
</feature>
<evidence type="ECO:0000259" key="8">
    <source>
        <dbReference type="PROSITE" id="PS50110"/>
    </source>
</evidence>
<dbReference type="KEGG" id="mros:EHO51_09100"/>
<dbReference type="FunFam" id="3.30.565.10:FF:000006">
    <property type="entry name" value="Sensor histidine kinase WalK"/>
    <property type="match status" value="1"/>
</dbReference>
<dbReference type="PROSITE" id="PS50110">
    <property type="entry name" value="RESPONSE_REGULATORY"/>
    <property type="match status" value="2"/>
</dbReference>
<comment type="caution">
    <text evidence="6">Lacks conserved residue(s) required for the propagation of feature annotation.</text>
</comment>
<organism evidence="9 10">
    <name type="scientific">Methylocystis rosea</name>
    <dbReference type="NCBI Taxonomy" id="173366"/>
    <lineage>
        <taxon>Bacteria</taxon>
        <taxon>Pseudomonadati</taxon>
        <taxon>Pseudomonadota</taxon>
        <taxon>Alphaproteobacteria</taxon>
        <taxon>Hyphomicrobiales</taxon>
        <taxon>Methylocystaceae</taxon>
        <taxon>Methylocystis</taxon>
    </lineage>
</organism>
<dbReference type="SMART" id="SM00448">
    <property type="entry name" value="REC"/>
    <property type="match status" value="1"/>
</dbReference>
<dbReference type="PRINTS" id="PR00344">
    <property type="entry name" value="BCTRLSENSOR"/>
</dbReference>
<comment type="catalytic activity">
    <reaction evidence="1">
        <text>ATP + protein L-histidine = ADP + protein N-phospho-L-histidine.</text>
        <dbReference type="EC" id="2.7.13.3"/>
    </reaction>
</comment>
<dbReference type="AlphaFoldDB" id="A0A3G8M665"/>